<keyword evidence="1" id="KW-0812">Transmembrane</keyword>
<name>A0A2N7VXF3_9BURK</name>
<dbReference type="AlphaFoldDB" id="A0A2N7VXF3"/>
<dbReference type="Proteomes" id="UP000235347">
    <property type="component" value="Unassembled WGS sequence"/>
</dbReference>
<reference evidence="2 3" key="1">
    <citation type="submission" date="2018-01" db="EMBL/GenBank/DDBJ databases">
        <title>Whole genome analyses suggest that Burkholderia sensu lato contains two further novel genera in the rhizoxinica-symbiotica group Mycetohabitans gen. nov., and Trinickia gen. nov.: implications for the evolution of diazotrophy and nodulation in the Burkholderiaceae.</title>
        <authorList>
            <person name="Estrada-de los Santos P."/>
            <person name="Palmer M."/>
            <person name="Chavez-Ramirez B."/>
            <person name="Beukes C."/>
            <person name="Steenkamp E.T."/>
            <person name="Hirsch A.M."/>
            <person name="Manyaka P."/>
            <person name="Maluk M."/>
            <person name="Lafos M."/>
            <person name="Crook M."/>
            <person name="Gross E."/>
            <person name="Simon M.F."/>
            <person name="Bueno dos Reis Junior F."/>
            <person name="Poole P.S."/>
            <person name="Venter S.N."/>
            <person name="James E.K."/>
        </authorList>
    </citation>
    <scope>NUCLEOTIDE SEQUENCE [LARGE SCALE GENOMIC DNA]</scope>
    <source>
        <strain evidence="2 3">GP25-8</strain>
    </source>
</reference>
<dbReference type="EMBL" id="PNYB01000015">
    <property type="protein sequence ID" value="PMS21818.1"/>
    <property type="molecule type" value="Genomic_DNA"/>
</dbReference>
<proteinExistence type="predicted"/>
<sequence>MPSGVQSPELEAHALNSAKIVRNNCHGTHCNEVHMTDTLRKLSTHEAWAASLRQLRARVPQWRPWLAGWRTSCIAVAAIVGACLFAWGFLSLVLTLVFPRAASYWQ</sequence>
<accession>A0A2N7VXF3</accession>
<keyword evidence="3" id="KW-1185">Reference proteome</keyword>
<protein>
    <submittedName>
        <fullName evidence="2">Uncharacterized protein</fullName>
    </submittedName>
</protein>
<organism evidence="2 3">
    <name type="scientific">Trinickia soli</name>
    <dbReference type="NCBI Taxonomy" id="380675"/>
    <lineage>
        <taxon>Bacteria</taxon>
        <taxon>Pseudomonadati</taxon>
        <taxon>Pseudomonadota</taxon>
        <taxon>Betaproteobacteria</taxon>
        <taxon>Burkholderiales</taxon>
        <taxon>Burkholderiaceae</taxon>
        <taxon>Trinickia</taxon>
    </lineage>
</organism>
<keyword evidence="1" id="KW-1133">Transmembrane helix</keyword>
<comment type="caution">
    <text evidence="2">The sequence shown here is derived from an EMBL/GenBank/DDBJ whole genome shotgun (WGS) entry which is preliminary data.</text>
</comment>
<keyword evidence="1" id="KW-0472">Membrane</keyword>
<evidence type="ECO:0000313" key="2">
    <source>
        <dbReference type="EMBL" id="PMS21818.1"/>
    </source>
</evidence>
<gene>
    <name evidence="2" type="ORF">C0Z19_17750</name>
</gene>
<evidence type="ECO:0000313" key="3">
    <source>
        <dbReference type="Proteomes" id="UP000235347"/>
    </source>
</evidence>
<evidence type="ECO:0000256" key="1">
    <source>
        <dbReference type="SAM" id="Phobius"/>
    </source>
</evidence>
<feature type="transmembrane region" description="Helical" evidence="1">
    <location>
        <begin position="74"/>
        <end position="98"/>
    </location>
</feature>